<evidence type="ECO:0000256" key="1">
    <source>
        <dbReference type="SAM" id="MobiDB-lite"/>
    </source>
</evidence>
<feature type="region of interest" description="Disordered" evidence="1">
    <location>
        <begin position="71"/>
        <end position="106"/>
    </location>
</feature>
<accession>A0A6S7HTF0</accession>
<proteinExistence type="predicted"/>
<evidence type="ECO:0000313" key="3">
    <source>
        <dbReference type="Proteomes" id="UP001152795"/>
    </source>
</evidence>
<gene>
    <name evidence="2" type="ORF">PACLA_8A048574</name>
</gene>
<feature type="compositionally biased region" description="Basic and acidic residues" evidence="1">
    <location>
        <begin position="75"/>
        <end position="89"/>
    </location>
</feature>
<comment type="caution">
    <text evidence="2">The sequence shown here is derived from an EMBL/GenBank/DDBJ whole genome shotgun (WGS) entry which is preliminary data.</text>
</comment>
<organism evidence="2 3">
    <name type="scientific">Paramuricea clavata</name>
    <name type="common">Red gorgonian</name>
    <name type="synonym">Violescent sea-whip</name>
    <dbReference type="NCBI Taxonomy" id="317549"/>
    <lineage>
        <taxon>Eukaryota</taxon>
        <taxon>Metazoa</taxon>
        <taxon>Cnidaria</taxon>
        <taxon>Anthozoa</taxon>
        <taxon>Octocorallia</taxon>
        <taxon>Malacalcyonacea</taxon>
        <taxon>Plexauridae</taxon>
        <taxon>Paramuricea</taxon>
    </lineage>
</organism>
<dbReference type="OrthoDB" id="10512864at2759"/>
<protein>
    <submittedName>
        <fullName evidence="2">Uncharacterized protein</fullName>
    </submittedName>
</protein>
<keyword evidence="3" id="KW-1185">Reference proteome</keyword>
<evidence type="ECO:0000313" key="2">
    <source>
        <dbReference type="EMBL" id="CAB4006590.1"/>
    </source>
</evidence>
<feature type="non-terminal residue" evidence="2">
    <location>
        <position position="106"/>
    </location>
</feature>
<dbReference type="EMBL" id="CACRXK020005548">
    <property type="protein sequence ID" value="CAB4006590.1"/>
    <property type="molecule type" value="Genomic_DNA"/>
</dbReference>
<feature type="compositionally biased region" description="Polar residues" evidence="1">
    <location>
        <begin position="96"/>
        <end position="106"/>
    </location>
</feature>
<reference evidence="2" key="1">
    <citation type="submission" date="2020-04" db="EMBL/GenBank/DDBJ databases">
        <authorList>
            <person name="Alioto T."/>
            <person name="Alioto T."/>
            <person name="Gomez Garrido J."/>
        </authorList>
    </citation>
    <scope>NUCLEOTIDE SEQUENCE</scope>
    <source>
        <strain evidence="2">A484AB</strain>
    </source>
</reference>
<name>A0A6S7HTF0_PARCT</name>
<dbReference type="Proteomes" id="UP001152795">
    <property type="component" value="Unassembled WGS sequence"/>
</dbReference>
<dbReference type="AlphaFoldDB" id="A0A6S7HTF0"/>
<sequence>MANEVKACSVCFCDTKYACIKCKKPICNVCGSPEVDEDTDGWTYGKQVSYCYSCKRKINLASKRKSIIAGAVPSDEQREKQTRVTDARAKIAASGASDTSFSTSNT</sequence>